<sequence>MMARRSSLRALDRLLSRSVPGTLLVVAGGGIVAAGLCYGTWIALADLLAPSSGPTPASASGPFWLVGVTLLAGLGLVTLGGRLVGHVR</sequence>
<accession>A0A8U0I107</accession>
<name>A0A8U0I107_9EURY</name>
<proteinExistence type="predicted"/>
<organism evidence="2 3">
    <name type="scientific">Halorussus limi</name>
    <dbReference type="NCBI Taxonomy" id="2938695"/>
    <lineage>
        <taxon>Archaea</taxon>
        <taxon>Methanobacteriati</taxon>
        <taxon>Methanobacteriota</taxon>
        <taxon>Stenosarchaea group</taxon>
        <taxon>Halobacteria</taxon>
        <taxon>Halobacteriales</taxon>
        <taxon>Haladaptataceae</taxon>
        <taxon>Halorussus</taxon>
    </lineage>
</organism>
<evidence type="ECO:0000313" key="3">
    <source>
        <dbReference type="Proteomes" id="UP000830729"/>
    </source>
</evidence>
<evidence type="ECO:0000256" key="1">
    <source>
        <dbReference type="SAM" id="Phobius"/>
    </source>
</evidence>
<geneLocation type="plasmid" evidence="2 3">
    <name>unnamed1</name>
</geneLocation>
<feature type="transmembrane region" description="Helical" evidence="1">
    <location>
        <begin position="21"/>
        <end position="43"/>
    </location>
</feature>
<keyword evidence="1" id="KW-0472">Membrane</keyword>
<protein>
    <submittedName>
        <fullName evidence="2">Uncharacterized protein</fullName>
    </submittedName>
</protein>
<dbReference type="RefSeq" id="WP_248652487.1">
    <property type="nucleotide sequence ID" value="NZ_CP096660.1"/>
</dbReference>
<gene>
    <name evidence="2" type="ORF">M0R89_20035</name>
</gene>
<dbReference type="KEGG" id="halx:M0R89_20035"/>
<keyword evidence="3" id="KW-1185">Reference proteome</keyword>
<keyword evidence="2" id="KW-0614">Plasmid</keyword>
<feature type="transmembrane region" description="Helical" evidence="1">
    <location>
        <begin position="63"/>
        <end position="84"/>
    </location>
</feature>
<keyword evidence="1" id="KW-0812">Transmembrane</keyword>
<dbReference type="AlphaFoldDB" id="A0A8U0I107"/>
<evidence type="ECO:0000313" key="2">
    <source>
        <dbReference type="EMBL" id="UPV76454.1"/>
    </source>
</evidence>
<keyword evidence="1" id="KW-1133">Transmembrane helix</keyword>
<reference evidence="2 3" key="1">
    <citation type="submission" date="2022-04" db="EMBL/GenBank/DDBJ databases">
        <title>Diverse halophilic archaea isolated from saline environments.</title>
        <authorList>
            <person name="Cui H.-L."/>
        </authorList>
    </citation>
    <scope>NUCLEOTIDE SEQUENCE [LARGE SCALE GENOMIC DNA]</scope>
    <source>
        <strain evidence="2 3">XZYJT49</strain>
        <plasmid evidence="2 3">unnamed1</plasmid>
    </source>
</reference>
<dbReference type="GeneID" id="72187540"/>
<dbReference type="Proteomes" id="UP000830729">
    <property type="component" value="Plasmid unnamed1"/>
</dbReference>
<dbReference type="EMBL" id="CP096660">
    <property type="protein sequence ID" value="UPV76454.1"/>
    <property type="molecule type" value="Genomic_DNA"/>
</dbReference>